<accession>A0A9P7HJU5</accession>
<dbReference type="AlphaFoldDB" id="A0A9P7HJU5"/>
<gene>
    <name evidence="1" type="ORF">H9Q72_014573</name>
</gene>
<dbReference type="EMBL" id="JADFTT010007341">
    <property type="protein sequence ID" value="KAG5742537.1"/>
    <property type="molecule type" value="Genomic_DNA"/>
</dbReference>
<sequence length="23" mass="2783">MHYTIIMPIIRRSLQFDPDKPNP</sequence>
<evidence type="ECO:0000313" key="2">
    <source>
        <dbReference type="Proteomes" id="UP000750502"/>
    </source>
</evidence>
<dbReference type="Proteomes" id="UP000750502">
    <property type="component" value="Unassembled WGS sequence"/>
</dbReference>
<reference evidence="1" key="2">
    <citation type="submission" date="2020-10" db="EMBL/GenBank/DDBJ databases">
        <authorList>
            <person name="Peck L.D."/>
            <person name="Nowell R.W."/>
            <person name="Flood J."/>
            <person name="Ryan M.J."/>
            <person name="Barraclough T.G."/>
        </authorList>
    </citation>
    <scope>NUCLEOTIDE SEQUENCE</scope>
    <source>
        <strain evidence="1">IMI 127659i</strain>
    </source>
</reference>
<keyword evidence="2" id="KW-1185">Reference proteome</keyword>
<organism evidence="1 2">
    <name type="scientific">Fusarium xylarioides</name>
    <dbReference type="NCBI Taxonomy" id="221167"/>
    <lineage>
        <taxon>Eukaryota</taxon>
        <taxon>Fungi</taxon>
        <taxon>Dikarya</taxon>
        <taxon>Ascomycota</taxon>
        <taxon>Pezizomycotina</taxon>
        <taxon>Sordariomycetes</taxon>
        <taxon>Hypocreomycetidae</taxon>
        <taxon>Hypocreales</taxon>
        <taxon>Nectriaceae</taxon>
        <taxon>Fusarium</taxon>
        <taxon>Fusarium fujikuroi species complex</taxon>
    </lineage>
</organism>
<comment type="caution">
    <text evidence="1">The sequence shown here is derived from an EMBL/GenBank/DDBJ whole genome shotgun (WGS) entry which is preliminary data.</text>
</comment>
<protein>
    <submittedName>
        <fullName evidence="1">Uncharacterized protein</fullName>
    </submittedName>
</protein>
<proteinExistence type="predicted"/>
<reference evidence="1" key="1">
    <citation type="journal article" date="2020" name="bioRxiv">
        <title>Historical genomics reveals the evolutionary mechanisms behind multiple outbreaks of the host-specific coffee wilt pathogen Fusarium xylarioides.</title>
        <authorList>
            <person name="Peck D."/>
            <person name="Nowell R.W."/>
            <person name="Flood J."/>
            <person name="Ryan M.J."/>
            <person name="Barraclough T.G."/>
        </authorList>
    </citation>
    <scope>NUCLEOTIDE SEQUENCE</scope>
    <source>
        <strain evidence="1">IMI 127659i</strain>
    </source>
</reference>
<evidence type="ECO:0000313" key="1">
    <source>
        <dbReference type="EMBL" id="KAG5742537.1"/>
    </source>
</evidence>
<name>A0A9P7HJU5_9HYPO</name>
<feature type="non-terminal residue" evidence="1">
    <location>
        <position position="1"/>
    </location>
</feature>